<feature type="region of interest" description="Disordered" evidence="2">
    <location>
        <begin position="39"/>
        <end position="64"/>
    </location>
</feature>
<keyword evidence="5" id="KW-1185">Reference proteome</keyword>
<feature type="transmembrane region" description="Helical" evidence="3">
    <location>
        <begin position="202"/>
        <end position="223"/>
    </location>
</feature>
<dbReference type="OrthoDB" id="2788977at2759"/>
<dbReference type="Proteomes" id="UP000759537">
    <property type="component" value="Unassembled WGS sequence"/>
</dbReference>
<keyword evidence="3" id="KW-0812">Transmembrane</keyword>
<keyword evidence="1" id="KW-0175">Coiled coil</keyword>
<evidence type="ECO:0000313" key="5">
    <source>
        <dbReference type="Proteomes" id="UP000759537"/>
    </source>
</evidence>
<evidence type="ECO:0000256" key="1">
    <source>
        <dbReference type="SAM" id="Coils"/>
    </source>
</evidence>
<keyword evidence="3" id="KW-0472">Membrane</keyword>
<feature type="compositionally biased region" description="Low complexity" evidence="2">
    <location>
        <begin position="50"/>
        <end position="60"/>
    </location>
</feature>
<reference evidence="4" key="1">
    <citation type="submission" date="2019-10" db="EMBL/GenBank/DDBJ databases">
        <authorList>
            <consortium name="DOE Joint Genome Institute"/>
            <person name="Kuo A."/>
            <person name="Miyauchi S."/>
            <person name="Kiss E."/>
            <person name="Drula E."/>
            <person name="Kohler A."/>
            <person name="Sanchez-Garcia M."/>
            <person name="Andreopoulos B."/>
            <person name="Barry K.W."/>
            <person name="Bonito G."/>
            <person name="Buee M."/>
            <person name="Carver A."/>
            <person name="Chen C."/>
            <person name="Cichocki N."/>
            <person name="Clum A."/>
            <person name="Culley D."/>
            <person name="Crous P.W."/>
            <person name="Fauchery L."/>
            <person name="Girlanda M."/>
            <person name="Hayes R."/>
            <person name="Keri Z."/>
            <person name="LaButti K."/>
            <person name="Lipzen A."/>
            <person name="Lombard V."/>
            <person name="Magnuson J."/>
            <person name="Maillard F."/>
            <person name="Morin E."/>
            <person name="Murat C."/>
            <person name="Nolan M."/>
            <person name="Ohm R."/>
            <person name="Pangilinan J."/>
            <person name="Pereira M."/>
            <person name="Perotto S."/>
            <person name="Peter M."/>
            <person name="Riley R."/>
            <person name="Sitrit Y."/>
            <person name="Stielow B."/>
            <person name="Szollosi G."/>
            <person name="Zifcakova L."/>
            <person name="Stursova M."/>
            <person name="Spatafora J.W."/>
            <person name="Tedersoo L."/>
            <person name="Vaario L.-M."/>
            <person name="Yamada A."/>
            <person name="Yan M."/>
            <person name="Wang P."/>
            <person name="Xu J."/>
            <person name="Bruns T."/>
            <person name="Baldrian P."/>
            <person name="Vilgalys R."/>
            <person name="Henrissat B."/>
            <person name="Grigoriev I.V."/>
            <person name="Hibbett D."/>
            <person name="Nagy L.G."/>
            <person name="Martin F.M."/>
        </authorList>
    </citation>
    <scope>NUCLEOTIDE SEQUENCE</scope>
    <source>
        <strain evidence="4">Prilba</strain>
    </source>
</reference>
<reference evidence="4" key="2">
    <citation type="journal article" date="2020" name="Nat. Commun.">
        <title>Large-scale genome sequencing of mycorrhizal fungi provides insights into the early evolution of symbiotic traits.</title>
        <authorList>
            <person name="Miyauchi S."/>
            <person name="Kiss E."/>
            <person name="Kuo A."/>
            <person name="Drula E."/>
            <person name="Kohler A."/>
            <person name="Sanchez-Garcia M."/>
            <person name="Morin E."/>
            <person name="Andreopoulos B."/>
            <person name="Barry K.W."/>
            <person name="Bonito G."/>
            <person name="Buee M."/>
            <person name="Carver A."/>
            <person name="Chen C."/>
            <person name="Cichocki N."/>
            <person name="Clum A."/>
            <person name="Culley D."/>
            <person name="Crous P.W."/>
            <person name="Fauchery L."/>
            <person name="Girlanda M."/>
            <person name="Hayes R.D."/>
            <person name="Keri Z."/>
            <person name="LaButti K."/>
            <person name="Lipzen A."/>
            <person name="Lombard V."/>
            <person name="Magnuson J."/>
            <person name="Maillard F."/>
            <person name="Murat C."/>
            <person name="Nolan M."/>
            <person name="Ohm R.A."/>
            <person name="Pangilinan J."/>
            <person name="Pereira M.F."/>
            <person name="Perotto S."/>
            <person name="Peter M."/>
            <person name="Pfister S."/>
            <person name="Riley R."/>
            <person name="Sitrit Y."/>
            <person name="Stielow J.B."/>
            <person name="Szollosi G."/>
            <person name="Zifcakova L."/>
            <person name="Stursova M."/>
            <person name="Spatafora J.W."/>
            <person name="Tedersoo L."/>
            <person name="Vaario L.M."/>
            <person name="Yamada A."/>
            <person name="Yan M."/>
            <person name="Wang P."/>
            <person name="Xu J."/>
            <person name="Bruns T."/>
            <person name="Baldrian P."/>
            <person name="Vilgalys R."/>
            <person name="Dunand C."/>
            <person name="Henrissat B."/>
            <person name="Grigoriev I.V."/>
            <person name="Hibbett D."/>
            <person name="Nagy L.G."/>
            <person name="Martin F.M."/>
        </authorList>
    </citation>
    <scope>NUCLEOTIDE SEQUENCE</scope>
    <source>
        <strain evidence="4">Prilba</strain>
    </source>
</reference>
<dbReference type="AlphaFoldDB" id="A0A9P5JX97"/>
<feature type="coiled-coil region" evidence="1">
    <location>
        <begin position="67"/>
        <end position="101"/>
    </location>
</feature>
<accession>A0A9P5JX97</accession>
<comment type="caution">
    <text evidence="4">The sequence shown here is derived from an EMBL/GenBank/DDBJ whole genome shotgun (WGS) entry which is preliminary data.</text>
</comment>
<name>A0A9P5JX97_9AGAM</name>
<evidence type="ECO:0000256" key="2">
    <source>
        <dbReference type="SAM" id="MobiDB-lite"/>
    </source>
</evidence>
<evidence type="ECO:0000313" key="4">
    <source>
        <dbReference type="EMBL" id="KAF8470309.1"/>
    </source>
</evidence>
<protein>
    <submittedName>
        <fullName evidence="4">Uncharacterized protein</fullName>
    </submittedName>
</protein>
<gene>
    <name evidence="4" type="ORF">DFH94DRAFT_772268</name>
</gene>
<evidence type="ECO:0000256" key="3">
    <source>
        <dbReference type="SAM" id="Phobius"/>
    </source>
</evidence>
<sequence>MGSVSASSVVGSVEDIHNHSFLPLFHLLLISSPPMSALTTHVPSSPPHPDIISPTTTTSPRSLDDVLSSTSRRAATFEQQIKALEEKLAEDLSNCRAIESSLKDAFNSVKRNYRRTDKDAFRTHVPHIDAELDEVLSVLNELEVQLPAIRTQTAHLGRLYDSSRDKAQLLVEDLRWLNRDFKSRWRTVIFSRTSPVSWRWRATLRALFALTFVLVAWGTWIALRGAYRAHRLRLVWGERLIS</sequence>
<dbReference type="EMBL" id="WHVB01000026">
    <property type="protein sequence ID" value="KAF8470309.1"/>
    <property type="molecule type" value="Genomic_DNA"/>
</dbReference>
<proteinExistence type="predicted"/>
<organism evidence="4 5">
    <name type="scientific">Russula ochroleuca</name>
    <dbReference type="NCBI Taxonomy" id="152965"/>
    <lineage>
        <taxon>Eukaryota</taxon>
        <taxon>Fungi</taxon>
        <taxon>Dikarya</taxon>
        <taxon>Basidiomycota</taxon>
        <taxon>Agaricomycotina</taxon>
        <taxon>Agaricomycetes</taxon>
        <taxon>Russulales</taxon>
        <taxon>Russulaceae</taxon>
        <taxon>Russula</taxon>
    </lineage>
</organism>
<keyword evidence="3" id="KW-1133">Transmembrane helix</keyword>